<name>A0A538UE03_UNCEI</name>
<dbReference type="Gene3D" id="3.30.70.270">
    <property type="match status" value="1"/>
</dbReference>
<keyword evidence="2" id="KW-0472">Membrane</keyword>
<evidence type="ECO:0000313" key="5">
    <source>
        <dbReference type="Proteomes" id="UP000319771"/>
    </source>
</evidence>
<evidence type="ECO:0000313" key="4">
    <source>
        <dbReference type="EMBL" id="TMQ74132.1"/>
    </source>
</evidence>
<dbReference type="InterPro" id="IPR029787">
    <property type="entry name" value="Nucleotide_cyclase"/>
</dbReference>
<evidence type="ECO:0000259" key="3">
    <source>
        <dbReference type="PROSITE" id="PS50887"/>
    </source>
</evidence>
<organism evidence="4 5">
    <name type="scientific">Eiseniibacteriota bacterium</name>
    <dbReference type="NCBI Taxonomy" id="2212470"/>
    <lineage>
        <taxon>Bacteria</taxon>
        <taxon>Candidatus Eiseniibacteriota</taxon>
    </lineage>
</organism>
<dbReference type="EMBL" id="VBPB01000011">
    <property type="protein sequence ID" value="TMQ74132.1"/>
    <property type="molecule type" value="Genomic_DNA"/>
</dbReference>
<dbReference type="PROSITE" id="PS50887">
    <property type="entry name" value="GGDEF"/>
    <property type="match status" value="1"/>
</dbReference>
<evidence type="ECO:0000256" key="2">
    <source>
        <dbReference type="SAM" id="Phobius"/>
    </source>
</evidence>
<gene>
    <name evidence="4" type="ORF">E6K81_01135</name>
</gene>
<dbReference type="Pfam" id="PF00990">
    <property type="entry name" value="GGDEF"/>
    <property type="match status" value="1"/>
</dbReference>
<feature type="transmembrane region" description="Helical" evidence="2">
    <location>
        <begin position="128"/>
        <end position="150"/>
    </location>
</feature>
<dbReference type="AlphaFoldDB" id="A0A538UE03"/>
<dbReference type="SUPFAM" id="SSF55073">
    <property type="entry name" value="Nucleotide cyclase"/>
    <property type="match status" value="1"/>
</dbReference>
<dbReference type="GO" id="GO:0043709">
    <property type="term" value="P:cell adhesion involved in single-species biofilm formation"/>
    <property type="evidence" value="ECO:0007669"/>
    <property type="project" value="TreeGrafter"/>
</dbReference>
<feature type="domain" description="GGDEF" evidence="3">
    <location>
        <begin position="230"/>
        <end position="358"/>
    </location>
</feature>
<dbReference type="PANTHER" id="PTHR45138:SF9">
    <property type="entry name" value="DIGUANYLATE CYCLASE DGCM-RELATED"/>
    <property type="match status" value="1"/>
</dbReference>
<keyword evidence="2" id="KW-1133">Transmembrane helix</keyword>
<dbReference type="InterPro" id="IPR050469">
    <property type="entry name" value="Diguanylate_Cyclase"/>
</dbReference>
<proteinExistence type="predicted"/>
<feature type="compositionally biased region" description="Basic residues" evidence="1">
    <location>
        <begin position="64"/>
        <end position="73"/>
    </location>
</feature>
<sequence length="362" mass="39873">MPLMRSSMRTMASMSSSSSGRMRVPVSVPGIGVSGRRACEIASRLAGLARSRHRRPGGATAPPRRARRAHAPRAPRVDRVWSGSYAGLAAPDPRRAAVGPVAAAAWARCQGAMRPDHDPSGGIPPHRLLVLPAVFILLVAAVPWLVGYYVDGGWPHRPREVEGELTVSGLTLVLGWWIITLIRREQRSTARHLAQLERLTLTDPLTGLGNRRALERDLPRALQLSQRIEVPIALLYMDIDKFKDINDHSGHAVGDETLRLLGAVLRTCSRLGTDVAYRVGGDEFVMTLVSDRAGAEVVAQRAAQDFFRRSPRHSTLSYGVVVWDGKSSAALLLDEADTRMYQSRFGTAWRHEPDWVRSRETL</sequence>
<comment type="caution">
    <text evidence="4">The sequence shown here is derived from an EMBL/GenBank/DDBJ whole genome shotgun (WGS) entry which is preliminary data.</text>
</comment>
<dbReference type="GO" id="GO:1902201">
    <property type="term" value="P:negative regulation of bacterial-type flagellum-dependent cell motility"/>
    <property type="evidence" value="ECO:0007669"/>
    <property type="project" value="TreeGrafter"/>
</dbReference>
<dbReference type="InterPro" id="IPR000160">
    <property type="entry name" value="GGDEF_dom"/>
</dbReference>
<feature type="region of interest" description="Disordered" evidence="1">
    <location>
        <begin position="47"/>
        <end position="74"/>
    </location>
</feature>
<protein>
    <submittedName>
        <fullName evidence="4">GGDEF domain-containing protein</fullName>
    </submittedName>
</protein>
<dbReference type="GO" id="GO:0005886">
    <property type="term" value="C:plasma membrane"/>
    <property type="evidence" value="ECO:0007669"/>
    <property type="project" value="TreeGrafter"/>
</dbReference>
<dbReference type="InterPro" id="IPR043128">
    <property type="entry name" value="Rev_trsase/Diguanyl_cyclase"/>
</dbReference>
<dbReference type="GO" id="GO:0052621">
    <property type="term" value="F:diguanylate cyclase activity"/>
    <property type="evidence" value="ECO:0007669"/>
    <property type="project" value="TreeGrafter"/>
</dbReference>
<reference evidence="4 5" key="1">
    <citation type="journal article" date="2019" name="Nat. Microbiol.">
        <title>Mediterranean grassland soil C-N compound turnover is dependent on rainfall and depth, and is mediated by genomically divergent microorganisms.</title>
        <authorList>
            <person name="Diamond S."/>
            <person name="Andeer P.F."/>
            <person name="Li Z."/>
            <person name="Crits-Christoph A."/>
            <person name="Burstein D."/>
            <person name="Anantharaman K."/>
            <person name="Lane K.R."/>
            <person name="Thomas B.C."/>
            <person name="Pan C."/>
            <person name="Northen T.R."/>
            <person name="Banfield J.F."/>
        </authorList>
    </citation>
    <scope>NUCLEOTIDE SEQUENCE [LARGE SCALE GENOMIC DNA]</scope>
    <source>
        <strain evidence="4">WS_11</strain>
    </source>
</reference>
<feature type="region of interest" description="Disordered" evidence="1">
    <location>
        <begin position="1"/>
        <end position="23"/>
    </location>
</feature>
<dbReference type="NCBIfam" id="TIGR00254">
    <property type="entry name" value="GGDEF"/>
    <property type="match status" value="1"/>
</dbReference>
<feature type="transmembrane region" description="Helical" evidence="2">
    <location>
        <begin position="165"/>
        <end position="182"/>
    </location>
</feature>
<dbReference type="CDD" id="cd01949">
    <property type="entry name" value="GGDEF"/>
    <property type="match status" value="1"/>
</dbReference>
<evidence type="ECO:0000256" key="1">
    <source>
        <dbReference type="SAM" id="MobiDB-lite"/>
    </source>
</evidence>
<keyword evidence="2" id="KW-0812">Transmembrane</keyword>
<dbReference type="SMART" id="SM00267">
    <property type="entry name" value="GGDEF"/>
    <property type="match status" value="1"/>
</dbReference>
<dbReference type="Proteomes" id="UP000319771">
    <property type="component" value="Unassembled WGS sequence"/>
</dbReference>
<accession>A0A538UE03</accession>
<dbReference type="PANTHER" id="PTHR45138">
    <property type="entry name" value="REGULATORY COMPONENTS OF SENSORY TRANSDUCTION SYSTEM"/>
    <property type="match status" value="1"/>
</dbReference>